<keyword evidence="1" id="KW-0472">Membrane</keyword>
<feature type="transmembrane region" description="Helical" evidence="1">
    <location>
        <begin position="106"/>
        <end position="125"/>
    </location>
</feature>
<feature type="transmembrane region" description="Helical" evidence="1">
    <location>
        <begin position="274"/>
        <end position="296"/>
    </location>
</feature>
<organism evidence="2">
    <name type="scientific">Pundamilia nyererei</name>
    <dbReference type="NCBI Taxonomy" id="303518"/>
    <lineage>
        <taxon>Eukaryota</taxon>
        <taxon>Metazoa</taxon>
        <taxon>Chordata</taxon>
        <taxon>Craniata</taxon>
        <taxon>Vertebrata</taxon>
        <taxon>Euteleostomi</taxon>
        <taxon>Actinopterygii</taxon>
        <taxon>Neopterygii</taxon>
        <taxon>Teleostei</taxon>
        <taxon>Neoteleostei</taxon>
        <taxon>Acanthomorphata</taxon>
        <taxon>Ovalentaria</taxon>
        <taxon>Cichlomorphae</taxon>
        <taxon>Cichliformes</taxon>
        <taxon>Cichlidae</taxon>
        <taxon>African cichlids</taxon>
        <taxon>Pseudocrenilabrinae</taxon>
        <taxon>Haplochromini</taxon>
        <taxon>Pundamilia</taxon>
    </lineage>
</organism>
<evidence type="ECO:0000313" key="2">
    <source>
        <dbReference type="Ensembl" id="ENSPNYP00000011791.1"/>
    </source>
</evidence>
<feature type="transmembrane region" description="Helical" evidence="1">
    <location>
        <begin position="190"/>
        <end position="210"/>
    </location>
</feature>
<dbReference type="PANTHER" id="PTHR35257:SF1">
    <property type="entry name" value="TRANSMEMBRANE PROTEIN 82"/>
    <property type="match status" value="1"/>
</dbReference>
<dbReference type="STRING" id="303518.ENSPNYP00000011791"/>
<proteinExistence type="predicted"/>
<keyword evidence="1" id="KW-1133">Transmembrane helix</keyword>
<protein>
    <submittedName>
        <fullName evidence="2">Transmembrane protein 82-like</fullName>
    </submittedName>
</protein>
<reference evidence="2" key="1">
    <citation type="submission" date="2023-09" db="UniProtKB">
        <authorList>
            <consortium name="Ensembl"/>
        </authorList>
    </citation>
    <scope>IDENTIFICATION</scope>
</reference>
<dbReference type="PANTHER" id="PTHR35257">
    <property type="entry name" value="TRANSMEMBRANE PROTEIN 82"/>
    <property type="match status" value="1"/>
</dbReference>
<feature type="transmembrane region" description="Helical" evidence="1">
    <location>
        <begin position="65"/>
        <end position="86"/>
    </location>
</feature>
<dbReference type="Pfam" id="PF15816">
    <property type="entry name" value="TMEM82"/>
    <property type="match status" value="1"/>
</dbReference>
<sequence>MQFQAMFLPLILGTTGWTPFDSKPFDCFLQGLVGACGISVLYNLLRVYNFVQNSKGNWRSALQFWILTVLLSLMGSRVFSLIVLEFSLRAVSTWASDASGRGLDMILIQSQFSLGCSLTGTLIFLQQRAPHSSLSLFLAAALSWKLASLSHSLWIHVARLYPLHSTKQYCGKCITLLTSGHTILASLQRAVVLAFAVASVASTATVYDHFLSQKDAMKFWTLLTLCYIMLLVYIQEDEHRQTGTAALLHSVVMRLGALLVLMLAMGYWSDVFQILIAFLGEAVCLLPSWDLLQALLKVWSLPRYVLVAVVVKITRQEVEFSCFLFRKKKRNQA</sequence>
<feature type="transmembrane region" description="Helical" evidence="1">
    <location>
        <begin position="216"/>
        <end position="234"/>
    </location>
</feature>
<keyword evidence="1" id="KW-0812">Transmembrane</keyword>
<accession>A0A3B4FR93</accession>
<dbReference type="InterPro" id="IPR031648">
    <property type="entry name" value="TMEM82"/>
</dbReference>
<dbReference type="Ensembl" id="ENSPNYT00000012073.1">
    <property type="protein sequence ID" value="ENSPNYP00000011791.1"/>
    <property type="gene ID" value="ENSPNYG00000008938.1"/>
</dbReference>
<evidence type="ECO:0000256" key="1">
    <source>
        <dbReference type="SAM" id="Phobius"/>
    </source>
</evidence>
<feature type="transmembrane region" description="Helical" evidence="1">
    <location>
        <begin position="28"/>
        <end position="45"/>
    </location>
</feature>
<gene>
    <name evidence="2" type="primary">TMEM82</name>
</gene>
<name>A0A3B4FR93_9CICH</name>
<dbReference type="AlphaFoldDB" id="A0A3B4FR93"/>
<feature type="transmembrane region" description="Helical" evidence="1">
    <location>
        <begin position="246"/>
        <end position="268"/>
    </location>
</feature>
<dbReference type="GeneTree" id="ENSGT00500000045021"/>